<feature type="signal peptide" evidence="1">
    <location>
        <begin position="1"/>
        <end position="26"/>
    </location>
</feature>
<feature type="chain" id="PRO_5043817656" evidence="1">
    <location>
        <begin position="27"/>
        <end position="180"/>
    </location>
</feature>
<organism evidence="2">
    <name type="scientific">Jonesiaceae bacterium BS-20</name>
    <dbReference type="NCBI Taxonomy" id="3120821"/>
    <lineage>
        <taxon>Bacteria</taxon>
        <taxon>Bacillati</taxon>
        <taxon>Actinomycetota</taxon>
        <taxon>Actinomycetes</taxon>
        <taxon>Micrococcales</taxon>
        <taxon>Jonesiaceae</taxon>
    </lineage>
</organism>
<evidence type="ECO:0000256" key="1">
    <source>
        <dbReference type="SAM" id="SignalP"/>
    </source>
</evidence>
<evidence type="ECO:0000313" key="2">
    <source>
        <dbReference type="EMBL" id="XBH21939.1"/>
    </source>
</evidence>
<protein>
    <submittedName>
        <fullName evidence="2">Uncharacterized protein</fullName>
    </submittedName>
</protein>
<keyword evidence="1" id="KW-0732">Signal</keyword>
<dbReference type="EMBL" id="CP146203">
    <property type="protein sequence ID" value="XBH21939.1"/>
    <property type="molecule type" value="Genomic_DNA"/>
</dbReference>
<name>A0AAU7DX64_9MICO</name>
<sequence>MFHSVNPRIVSVALAVSLVFSGAAISAASSPVRSANDLEVAEAHALLENLVPEVLTETASDTSPVDLIVEPTTNSDPGGADTITGPKVAIDDLNTDEISAEGVEFTIDYATDLIGEQDGISSFATNATDVSALVQPTNIGARVITIIGGPDSPTSYDYTFDVPVGTEFLDADGIYYLIGD</sequence>
<reference evidence="2" key="1">
    <citation type="submission" date="2024-02" db="EMBL/GenBank/DDBJ databases">
        <title>Tomenella chthoni gen. nov. sp. nov., a member of the family Jonesiaceae isolated from bat guano.</title>
        <authorList>
            <person name="Miller S.L."/>
            <person name="King J."/>
            <person name="Sankaranarayanan K."/>
            <person name="Lawson P.A."/>
        </authorList>
    </citation>
    <scope>NUCLEOTIDE SEQUENCE</scope>
    <source>
        <strain evidence="2">BS-20</strain>
    </source>
</reference>
<gene>
    <name evidence="2" type="ORF">V5R04_01550</name>
</gene>
<dbReference type="AlphaFoldDB" id="A0AAU7DX64"/>
<accession>A0AAU7DX64</accession>
<proteinExistence type="predicted"/>